<keyword evidence="1" id="KW-0472">Membrane</keyword>
<name>A0A0E9PVE7_ANGAN</name>
<reference evidence="2" key="1">
    <citation type="submission" date="2014-11" db="EMBL/GenBank/DDBJ databases">
        <authorList>
            <person name="Amaro Gonzalez C."/>
        </authorList>
    </citation>
    <scope>NUCLEOTIDE SEQUENCE</scope>
</reference>
<proteinExistence type="predicted"/>
<reference evidence="2" key="2">
    <citation type="journal article" date="2015" name="Fish Shellfish Immunol.">
        <title>Early steps in the European eel (Anguilla anguilla)-Vibrio vulnificus interaction in the gills: Role of the RtxA13 toxin.</title>
        <authorList>
            <person name="Callol A."/>
            <person name="Pajuelo D."/>
            <person name="Ebbesson L."/>
            <person name="Teles M."/>
            <person name="MacKenzie S."/>
            <person name="Amaro C."/>
        </authorList>
    </citation>
    <scope>NUCLEOTIDE SEQUENCE</scope>
</reference>
<dbReference type="AlphaFoldDB" id="A0A0E9PVE7"/>
<dbReference type="EMBL" id="GBXM01100754">
    <property type="protein sequence ID" value="JAH07823.1"/>
    <property type="molecule type" value="Transcribed_RNA"/>
</dbReference>
<evidence type="ECO:0000256" key="1">
    <source>
        <dbReference type="SAM" id="Phobius"/>
    </source>
</evidence>
<organism evidence="2">
    <name type="scientific">Anguilla anguilla</name>
    <name type="common">European freshwater eel</name>
    <name type="synonym">Muraena anguilla</name>
    <dbReference type="NCBI Taxonomy" id="7936"/>
    <lineage>
        <taxon>Eukaryota</taxon>
        <taxon>Metazoa</taxon>
        <taxon>Chordata</taxon>
        <taxon>Craniata</taxon>
        <taxon>Vertebrata</taxon>
        <taxon>Euteleostomi</taxon>
        <taxon>Actinopterygii</taxon>
        <taxon>Neopterygii</taxon>
        <taxon>Teleostei</taxon>
        <taxon>Anguilliformes</taxon>
        <taxon>Anguillidae</taxon>
        <taxon>Anguilla</taxon>
    </lineage>
</organism>
<keyword evidence="1" id="KW-0812">Transmembrane</keyword>
<keyword evidence="1" id="KW-1133">Transmembrane helix</keyword>
<accession>A0A0E9PVE7</accession>
<sequence>MPRAVAKETPSLVRYVFSSYGILILSSLVRCRVADCDASLHRLSA</sequence>
<evidence type="ECO:0000313" key="2">
    <source>
        <dbReference type="EMBL" id="JAH07823.1"/>
    </source>
</evidence>
<protein>
    <submittedName>
        <fullName evidence="2">Uncharacterized protein</fullName>
    </submittedName>
</protein>
<feature type="transmembrane region" description="Helical" evidence="1">
    <location>
        <begin position="12"/>
        <end position="29"/>
    </location>
</feature>